<organism evidence="9">
    <name type="scientific">marine metagenome</name>
    <dbReference type="NCBI Taxonomy" id="408172"/>
    <lineage>
        <taxon>unclassified sequences</taxon>
        <taxon>metagenomes</taxon>
        <taxon>ecological metagenomes</taxon>
    </lineage>
</organism>
<dbReference type="FunFam" id="3.30.300.20:FF:000004">
    <property type="entry name" value="GTPase Der"/>
    <property type="match status" value="1"/>
</dbReference>
<dbReference type="Pfam" id="PF01926">
    <property type="entry name" value="MMR_HSR1"/>
    <property type="match status" value="2"/>
</dbReference>
<dbReference type="HAMAP" id="MF_00195">
    <property type="entry name" value="GTPase_Der"/>
    <property type="match status" value="1"/>
</dbReference>
<evidence type="ECO:0000256" key="7">
    <source>
        <dbReference type="ARBA" id="ARBA00032345"/>
    </source>
</evidence>
<name>A0A381UQ40_9ZZZZ</name>
<evidence type="ECO:0000256" key="4">
    <source>
        <dbReference type="ARBA" id="ARBA00022737"/>
    </source>
</evidence>
<gene>
    <name evidence="9" type="ORF">METZ01_LOCUS83120</name>
</gene>
<dbReference type="FunFam" id="3.40.50.300:FF:000040">
    <property type="entry name" value="GTPase Der"/>
    <property type="match status" value="1"/>
</dbReference>
<dbReference type="InterPro" id="IPR031166">
    <property type="entry name" value="G_ENGA"/>
</dbReference>
<dbReference type="InterPro" id="IPR016484">
    <property type="entry name" value="GTPase_Der"/>
</dbReference>
<dbReference type="CDD" id="cd01895">
    <property type="entry name" value="EngA2"/>
    <property type="match status" value="1"/>
</dbReference>
<dbReference type="PIRSF" id="PIRSF006485">
    <property type="entry name" value="GTP-binding_EngA"/>
    <property type="match status" value="1"/>
</dbReference>
<feature type="domain" description="EngA-type G" evidence="8">
    <location>
        <begin position="179"/>
        <end position="354"/>
    </location>
</feature>
<dbReference type="InterPro" id="IPR015946">
    <property type="entry name" value="KH_dom-like_a/b"/>
</dbReference>
<evidence type="ECO:0000256" key="6">
    <source>
        <dbReference type="ARBA" id="ARBA00023134"/>
    </source>
</evidence>
<accession>A0A381UQ40</accession>
<dbReference type="Gene3D" id="3.40.50.300">
    <property type="entry name" value="P-loop containing nucleotide triphosphate hydrolases"/>
    <property type="match status" value="2"/>
</dbReference>
<dbReference type="GO" id="GO:0042254">
    <property type="term" value="P:ribosome biogenesis"/>
    <property type="evidence" value="ECO:0007669"/>
    <property type="project" value="UniProtKB-KW"/>
</dbReference>
<comment type="similarity">
    <text evidence="1">Belongs to the TRAFAC class TrmE-Era-EngA-EngB-Septin-like GTPase superfamily. EngA (Der) GTPase family.</text>
</comment>
<dbReference type="CDD" id="cd01894">
    <property type="entry name" value="EngA1"/>
    <property type="match status" value="1"/>
</dbReference>
<sequence length="438" mass="49440">MAKSIIAIVGRPNVGKSTFFNRLLSQRQAIVDSQEGITRDRIYGEMEWCAHPLKFIDTGGYIPEDFDIFNAAVREQAQIAMGESDLVLFMVDGQEGPTASDQGLAQFVRESGKPYILAVNKCDGYKTDNLIHQFHELGLEFPMAISALNGRQTGDLLDAILKKLDLTKPPSETDGEEGLRLAIVGMPNVGKSSLTNGLLQKERTIVTPIAGTTRDAIDAHIKWHGKDTTLVDTAGLRKLAKIKDKIEYYSTVRTQNAIEEANVVLVLIDAEKGFGKQDKSIVDFVIDKGKGLIFVVNKWDLIQKETHTMKDFKEEIRYQFKSLDHYPLLFISALTKQRIHKVLEIAWEVYDRSQNLTLTNKLNEALDQIISKNPPPAEQGKIIKIKYATQVSRNPAVIALYLNHPKLVKTSYQRYIENQLRQHFDFNGIPVRLSFRKK</sequence>
<evidence type="ECO:0000313" key="9">
    <source>
        <dbReference type="EMBL" id="SVA30266.1"/>
    </source>
</evidence>
<evidence type="ECO:0000259" key="8">
    <source>
        <dbReference type="PROSITE" id="PS51712"/>
    </source>
</evidence>
<dbReference type="Pfam" id="PF14714">
    <property type="entry name" value="KH_dom-like"/>
    <property type="match status" value="1"/>
</dbReference>
<dbReference type="InterPro" id="IPR005225">
    <property type="entry name" value="Small_GTP-bd"/>
</dbReference>
<dbReference type="GO" id="GO:0043022">
    <property type="term" value="F:ribosome binding"/>
    <property type="evidence" value="ECO:0007669"/>
    <property type="project" value="TreeGrafter"/>
</dbReference>
<dbReference type="InterPro" id="IPR032859">
    <property type="entry name" value="KH_dom-like"/>
</dbReference>
<dbReference type="EMBL" id="UINC01006896">
    <property type="protein sequence ID" value="SVA30266.1"/>
    <property type="molecule type" value="Genomic_DNA"/>
</dbReference>
<evidence type="ECO:0000256" key="1">
    <source>
        <dbReference type="ARBA" id="ARBA00008279"/>
    </source>
</evidence>
<dbReference type="GO" id="GO:0005525">
    <property type="term" value="F:GTP binding"/>
    <property type="evidence" value="ECO:0007669"/>
    <property type="project" value="UniProtKB-KW"/>
</dbReference>
<dbReference type="PANTHER" id="PTHR43834:SF6">
    <property type="entry name" value="GTPASE DER"/>
    <property type="match status" value="1"/>
</dbReference>
<feature type="domain" description="EngA-type G" evidence="8">
    <location>
        <begin position="4"/>
        <end position="168"/>
    </location>
</feature>
<keyword evidence="3" id="KW-0690">Ribosome biogenesis</keyword>
<protein>
    <recommendedName>
        <fullName evidence="2">GTPase Der</fullName>
    </recommendedName>
    <alternativeName>
        <fullName evidence="7">GTP-binding protein EngA</fullName>
    </alternativeName>
</protein>
<keyword evidence="5" id="KW-0547">Nucleotide-binding</keyword>
<proteinExistence type="inferred from homology"/>
<dbReference type="NCBIfam" id="TIGR03594">
    <property type="entry name" value="GTPase_EngA"/>
    <property type="match status" value="1"/>
</dbReference>
<dbReference type="SUPFAM" id="SSF52540">
    <property type="entry name" value="P-loop containing nucleoside triphosphate hydrolases"/>
    <property type="match status" value="2"/>
</dbReference>
<dbReference type="InterPro" id="IPR027417">
    <property type="entry name" value="P-loop_NTPase"/>
</dbReference>
<reference evidence="9" key="1">
    <citation type="submission" date="2018-05" db="EMBL/GenBank/DDBJ databases">
        <authorList>
            <person name="Lanie J.A."/>
            <person name="Ng W.-L."/>
            <person name="Kazmierczak K.M."/>
            <person name="Andrzejewski T.M."/>
            <person name="Davidsen T.M."/>
            <person name="Wayne K.J."/>
            <person name="Tettelin H."/>
            <person name="Glass J.I."/>
            <person name="Rusch D."/>
            <person name="Podicherti R."/>
            <person name="Tsui H.-C.T."/>
            <person name="Winkler M.E."/>
        </authorList>
    </citation>
    <scope>NUCLEOTIDE SEQUENCE</scope>
</reference>
<dbReference type="InterPro" id="IPR006073">
    <property type="entry name" value="GTP-bd"/>
</dbReference>
<evidence type="ECO:0000256" key="2">
    <source>
        <dbReference type="ARBA" id="ARBA00020953"/>
    </source>
</evidence>
<dbReference type="AlphaFoldDB" id="A0A381UQ40"/>
<dbReference type="Gene3D" id="3.30.300.20">
    <property type="match status" value="1"/>
</dbReference>
<dbReference type="NCBIfam" id="TIGR00231">
    <property type="entry name" value="small_GTP"/>
    <property type="match status" value="2"/>
</dbReference>
<evidence type="ECO:0000256" key="5">
    <source>
        <dbReference type="ARBA" id="ARBA00022741"/>
    </source>
</evidence>
<evidence type="ECO:0000256" key="3">
    <source>
        <dbReference type="ARBA" id="ARBA00022517"/>
    </source>
</evidence>
<dbReference type="PANTHER" id="PTHR43834">
    <property type="entry name" value="GTPASE DER"/>
    <property type="match status" value="1"/>
</dbReference>
<keyword evidence="6" id="KW-0342">GTP-binding</keyword>
<keyword evidence="4" id="KW-0677">Repeat</keyword>
<dbReference type="PROSITE" id="PS51712">
    <property type="entry name" value="G_ENGA"/>
    <property type="match status" value="2"/>
</dbReference>